<keyword evidence="3" id="KW-1185">Reference proteome</keyword>
<evidence type="ECO:0000313" key="3">
    <source>
        <dbReference type="Proteomes" id="UP001071777"/>
    </source>
</evidence>
<name>A0ABQ8P9I8_9CRYT</name>
<feature type="compositionally biased region" description="Acidic residues" evidence="1">
    <location>
        <begin position="939"/>
        <end position="953"/>
    </location>
</feature>
<feature type="region of interest" description="Disordered" evidence="1">
    <location>
        <begin position="892"/>
        <end position="919"/>
    </location>
</feature>
<reference evidence="2" key="1">
    <citation type="submission" date="2022-10" db="EMBL/GenBank/DDBJ databases">
        <title>Adaptive evolution leads to modifications in subtelomeric GC content in a zoonotic Cryptosporidium species.</title>
        <authorList>
            <person name="Li J."/>
            <person name="Feng Y."/>
            <person name="Xiao L."/>
        </authorList>
    </citation>
    <scope>NUCLEOTIDE SEQUENCE</scope>
    <source>
        <strain evidence="2">25894</strain>
    </source>
</reference>
<proteinExistence type="predicted"/>
<protein>
    <submittedName>
        <fullName evidence="2">Uncharacterized protein</fullName>
    </submittedName>
</protein>
<comment type="caution">
    <text evidence="2">The sequence shown here is derived from an EMBL/GenBank/DDBJ whole genome shotgun (WGS) entry which is preliminary data.</text>
</comment>
<feature type="region of interest" description="Disordered" evidence="1">
    <location>
        <begin position="939"/>
        <end position="1002"/>
    </location>
</feature>
<dbReference type="EMBL" id="JAPCXB010000034">
    <property type="protein sequence ID" value="KAJ1613531.1"/>
    <property type="molecule type" value="Genomic_DNA"/>
</dbReference>
<gene>
    <name evidence="2" type="ORF">OJ252_957</name>
</gene>
<feature type="region of interest" description="Disordered" evidence="1">
    <location>
        <begin position="236"/>
        <end position="255"/>
    </location>
</feature>
<dbReference type="Proteomes" id="UP001071777">
    <property type="component" value="Unassembled WGS sequence"/>
</dbReference>
<organism evidence="2 3">
    <name type="scientific">Cryptosporidium canis</name>
    <dbReference type="NCBI Taxonomy" id="195482"/>
    <lineage>
        <taxon>Eukaryota</taxon>
        <taxon>Sar</taxon>
        <taxon>Alveolata</taxon>
        <taxon>Apicomplexa</taxon>
        <taxon>Conoidasida</taxon>
        <taxon>Coccidia</taxon>
        <taxon>Eucoccidiorida</taxon>
        <taxon>Eimeriorina</taxon>
        <taxon>Cryptosporidiidae</taxon>
        <taxon>Cryptosporidium</taxon>
    </lineage>
</organism>
<evidence type="ECO:0000256" key="1">
    <source>
        <dbReference type="SAM" id="MobiDB-lite"/>
    </source>
</evidence>
<feature type="compositionally biased region" description="Low complexity" evidence="1">
    <location>
        <begin position="892"/>
        <end position="907"/>
    </location>
</feature>
<feature type="compositionally biased region" description="Acidic residues" evidence="1">
    <location>
        <begin position="973"/>
        <end position="1002"/>
    </location>
</feature>
<accession>A0ABQ8P9I8</accession>
<sequence length="1082" mass="118166">MGTKLVNNIKNFIISGRSQNNIKGLVRASYPNGYRNFGPDLDRVMLPLNKKYVDASKLLDSIGEEASNSNGGCSGGGGGKDNYYILVLKCLVEFIQWDIKKERENYARYGMFLFLKLVESSKDHWVDPLKLTGFIRSQSEAWLSKDSSALQYFGKWILLGNMKRSLERNIHMFHKDLGGLSGGGYASNPSGSLGHGFVGLSENSLPIKMCTLNHKLVEMLCKCIVNINTKFDQRKEKGRDKSRWNHNASAGDRDSNIKESSRVELIEIGLILEIILLGFMMEGSVFEEKSRSLISGSLIPCLASIIDSKLILNYGLYFHNVRYYLDESGPGRSYYSTLRLFREDSNLFFQGDKAKPFELAESLYIKFLYLLEALSIIFSKEPHEDRALQSKCSDALSSKAASDLDSTGGSMGYTVGGNELGLLQRFKVQDRINILPLKFKSLNDRLYSLSYYPYILTSDICLSICRGNSEYTVELITLLTCAIRYHTINTSPSMESDTESGQRVFYNSDPFFIVDELFVSISGGNDEIPKSILYYETPQYCYSLLRCLHRVLCCCPRSVGISRLVSTLVNLIDVILPLYDLNGTLCSRSKNLDGQIATGGGGSRTITGEIGKCALLLRNAAFQVLFDIMCILSDTSQVFYVIRVLVKVRDWCGSCLLDLIRRCQRLATQSSEALSSSQRFGCRVSGRQVKGGLCVGSGGMLGGGGHKQDKLEVRSRVGALGSSLMSNETSNTDGSRLLQNTTGLGLGGLSFGSGVDLSSNLGVAGGGFRVYGIEVDLDTVNPSFWSDSKILEIAGINRKWITGQIGNSGSNYISMNFTGNGLASGGVVGSLSSGNNISVSGGISSGLSSDIIVSSKTTQVIFNRPESMGSSSGGSVGAGGGALRAEAIGGSATSSVSSSSSGSAFCSPGHGACSVPKTAVPPHTSNYCYDYSSEDEDYDFDDVNTSSDDEGEEVERFRDSERRRRGGYRSGMDDDEDDDDEDDEEDENDDGGGEYEEDDDDYWEADQKLLELIRLRPISSIINAQPPTAGILRRTVSSDLSINKGAFSKIGSISFWTKHNSAPPKTLSSMKRVCFAEVAQIY</sequence>
<evidence type="ECO:0000313" key="2">
    <source>
        <dbReference type="EMBL" id="KAJ1613531.1"/>
    </source>
</evidence>